<dbReference type="EMBL" id="FXAM01000001">
    <property type="protein sequence ID" value="SMF94123.1"/>
    <property type="molecule type" value="Genomic_DNA"/>
</dbReference>
<sequence>MSSEANPSFLVDGIKTIAIHNDVARIQFMQLGNDGKPEDAMVLLVPLKQVGQISEALRNIRK</sequence>
<evidence type="ECO:0000313" key="2">
    <source>
        <dbReference type="Proteomes" id="UP000192923"/>
    </source>
</evidence>
<proteinExistence type="predicted"/>
<dbReference type="AlphaFoldDB" id="A0A1Y6CZW7"/>
<evidence type="ECO:0000313" key="1">
    <source>
        <dbReference type="EMBL" id="SMF94123.1"/>
    </source>
</evidence>
<name>A0A1Y6CZW7_9GAMM</name>
<organism evidence="1 2">
    <name type="scientific">Methylomagnum ishizawai</name>
    <dbReference type="NCBI Taxonomy" id="1760988"/>
    <lineage>
        <taxon>Bacteria</taxon>
        <taxon>Pseudomonadati</taxon>
        <taxon>Pseudomonadota</taxon>
        <taxon>Gammaproteobacteria</taxon>
        <taxon>Methylococcales</taxon>
        <taxon>Methylococcaceae</taxon>
        <taxon>Methylomagnum</taxon>
    </lineage>
</organism>
<accession>A0A1Y6CZW7</accession>
<keyword evidence="2" id="KW-1185">Reference proteome</keyword>
<dbReference type="Proteomes" id="UP000192923">
    <property type="component" value="Unassembled WGS sequence"/>
</dbReference>
<protein>
    <submittedName>
        <fullName evidence="1">Uncharacterized protein</fullName>
    </submittedName>
</protein>
<gene>
    <name evidence="1" type="ORF">SAMN02949497_1430</name>
</gene>
<reference evidence="1 2" key="1">
    <citation type="submission" date="2016-12" db="EMBL/GenBank/DDBJ databases">
        <authorList>
            <person name="Song W.-J."/>
            <person name="Kurnit D.M."/>
        </authorList>
    </citation>
    <scope>NUCLEOTIDE SEQUENCE [LARGE SCALE GENOMIC DNA]</scope>
    <source>
        <strain evidence="1 2">175</strain>
    </source>
</reference>
<dbReference type="RefSeq" id="WP_085211220.1">
    <property type="nucleotide sequence ID" value="NZ_FXAM01000001.1"/>
</dbReference>